<gene>
    <name evidence="2" type="ORF">C5167_001962</name>
</gene>
<dbReference type="Proteomes" id="UP000316621">
    <property type="component" value="Chromosome 9"/>
</dbReference>
<name>A0A4Y7L0D8_PAPSO</name>
<organism evidence="2 3">
    <name type="scientific">Papaver somniferum</name>
    <name type="common">Opium poppy</name>
    <dbReference type="NCBI Taxonomy" id="3469"/>
    <lineage>
        <taxon>Eukaryota</taxon>
        <taxon>Viridiplantae</taxon>
        <taxon>Streptophyta</taxon>
        <taxon>Embryophyta</taxon>
        <taxon>Tracheophyta</taxon>
        <taxon>Spermatophyta</taxon>
        <taxon>Magnoliopsida</taxon>
        <taxon>Ranunculales</taxon>
        <taxon>Papaveraceae</taxon>
        <taxon>Papaveroideae</taxon>
        <taxon>Papaver</taxon>
    </lineage>
</organism>
<keyword evidence="3" id="KW-1185">Reference proteome</keyword>
<protein>
    <submittedName>
        <fullName evidence="2">Uncharacterized protein</fullName>
    </submittedName>
</protein>
<dbReference type="Gene3D" id="3.30.710.10">
    <property type="entry name" value="Potassium Channel Kv1.1, Chain A"/>
    <property type="match status" value="1"/>
</dbReference>
<dbReference type="Gramene" id="RZC77801">
    <property type="protein sequence ID" value="RZC77801"/>
    <property type="gene ID" value="C5167_001962"/>
</dbReference>
<proteinExistence type="predicted"/>
<dbReference type="STRING" id="3469.A0A4Y7L0D8"/>
<evidence type="ECO:0000313" key="3">
    <source>
        <dbReference type="Proteomes" id="UP000316621"/>
    </source>
</evidence>
<comment type="pathway">
    <text evidence="1">Protein modification; protein ubiquitination.</text>
</comment>
<dbReference type="AlphaFoldDB" id="A0A4Y7L0D8"/>
<dbReference type="EMBL" id="CM010723">
    <property type="protein sequence ID" value="RZC77801.1"/>
    <property type="molecule type" value="Genomic_DNA"/>
</dbReference>
<dbReference type="InterPro" id="IPR011333">
    <property type="entry name" value="SKP1/BTB/POZ_sf"/>
</dbReference>
<accession>A0A4Y7L0D8</accession>
<reference evidence="2 3" key="1">
    <citation type="journal article" date="2018" name="Science">
        <title>The opium poppy genome and morphinan production.</title>
        <authorList>
            <person name="Guo L."/>
            <person name="Winzer T."/>
            <person name="Yang X."/>
            <person name="Li Y."/>
            <person name="Ning Z."/>
            <person name="He Z."/>
            <person name="Teodor R."/>
            <person name="Lu Y."/>
            <person name="Bowser T.A."/>
            <person name="Graham I.A."/>
            <person name="Ye K."/>
        </authorList>
    </citation>
    <scope>NUCLEOTIDE SEQUENCE [LARGE SCALE GENOMIC DNA]</scope>
    <source>
        <strain evidence="3">cv. HN1</strain>
        <tissue evidence="2">Leaves</tissue>
    </source>
</reference>
<evidence type="ECO:0000256" key="1">
    <source>
        <dbReference type="ARBA" id="ARBA00004906"/>
    </source>
</evidence>
<sequence>MGLLFWDDASVSRYEPSCHGSHVNLALCTMQCDGGGAKQWGKKKMCDNDNRHREQVWGTGVGFTLTRGYKRFHRRAVLETFDNRLLKIIQVPVSDIGSHFGRRIKDLEPKVFKAMLHFIYKNTLIEDDELVASRSSCVSDNLVGKILAAADEHCLVTVDRLSQTQQMARPSGLNFYGSRVWDFQTSSYEVRGLIGVWGGDELT</sequence>
<evidence type="ECO:0000313" key="2">
    <source>
        <dbReference type="EMBL" id="RZC77801.1"/>
    </source>
</evidence>